<dbReference type="InterPro" id="IPR036719">
    <property type="entry name" value="Neuro-gated_channel_TM_sf"/>
</dbReference>
<dbReference type="SUPFAM" id="SSF90112">
    <property type="entry name" value="Neurotransmitter-gated ion-channel transmembrane pore"/>
    <property type="match status" value="1"/>
</dbReference>
<dbReference type="GO" id="GO:0016020">
    <property type="term" value="C:membrane"/>
    <property type="evidence" value="ECO:0007669"/>
    <property type="project" value="InterPro"/>
</dbReference>
<keyword evidence="2" id="KW-1133">Transmembrane helix</keyword>
<evidence type="ECO:0000313" key="4">
    <source>
        <dbReference type="Proteomes" id="UP000186922"/>
    </source>
</evidence>
<dbReference type="GO" id="GO:0006811">
    <property type="term" value="P:monoatomic ion transport"/>
    <property type="evidence" value="ECO:0007669"/>
    <property type="project" value="InterPro"/>
</dbReference>
<dbReference type="AlphaFoldDB" id="A0A1D1V7V4"/>
<feature type="transmembrane region" description="Helical" evidence="2">
    <location>
        <begin position="175"/>
        <end position="192"/>
    </location>
</feature>
<comment type="caution">
    <text evidence="3">The sequence shown here is derived from an EMBL/GenBank/DDBJ whole genome shotgun (WGS) entry which is preliminary data.</text>
</comment>
<dbReference type="STRING" id="947166.A0A1D1V7V4"/>
<sequence length="205" mass="23699">PKWVQYLFFSILPTIFLMRRPRRYRHLQQFSLRTFSVVSLRTRTSRSESSSNRSGKQRNNGSSNPVQQEATLDPQEAQVRSLNTVQAPPNLARSESITSDLLDESPQVTEDRTYCMEAIATIANSYRRRDFVKSVSAFCNFGFCSLPRFLLQLSVSFLQVEEDWKFFAAVIDRGLLWVFFIVTSAGSLGILIREPEVFEYVRHVR</sequence>
<protein>
    <submittedName>
        <fullName evidence="3">Uncharacterized protein</fullName>
    </submittedName>
</protein>
<proteinExistence type="predicted"/>
<organism evidence="3 4">
    <name type="scientific">Ramazzottius varieornatus</name>
    <name type="common">Water bear</name>
    <name type="synonym">Tardigrade</name>
    <dbReference type="NCBI Taxonomy" id="947166"/>
    <lineage>
        <taxon>Eukaryota</taxon>
        <taxon>Metazoa</taxon>
        <taxon>Ecdysozoa</taxon>
        <taxon>Tardigrada</taxon>
        <taxon>Eutardigrada</taxon>
        <taxon>Parachela</taxon>
        <taxon>Hypsibioidea</taxon>
        <taxon>Ramazzottiidae</taxon>
        <taxon>Ramazzottius</taxon>
    </lineage>
</organism>
<evidence type="ECO:0000256" key="2">
    <source>
        <dbReference type="SAM" id="Phobius"/>
    </source>
</evidence>
<dbReference type="Gene3D" id="1.20.58.390">
    <property type="entry name" value="Neurotransmitter-gated ion-channel transmembrane domain"/>
    <property type="match status" value="1"/>
</dbReference>
<reference evidence="3 4" key="1">
    <citation type="journal article" date="2016" name="Nat. Commun.">
        <title>Extremotolerant tardigrade genome and improved radiotolerance of human cultured cells by tardigrade-unique protein.</title>
        <authorList>
            <person name="Hashimoto T."/>
            <person name="Horikawa D.D."/>
            <person name="Saito Y."/>
            <person name="Kuwahara H."/>
            <person name="Kozuka-Hata H."/>
            <person name="Shin-I T."/>
            <person name="Minakuchi Y."/>
            <person name="Ohishi K."/>
            <person name="Motoyama A."/>
            <person name="Aizu T."/>
            <person name="Enomoto A."/>
            <person name="Kondo K."/>
            <person name="Tanaka S."/>
            <person name="Hara Y."/>
            <person name="Koshikawa S."/>
            <person name="Sagara H."/>
            <person name="Miura T."/>
            <person name="Yokobori S."/>
            <person name="Miyagawa K."/>
            <person name="Suzuki Y."/>
            <person name="Kubo T."/>
            <person name="Oyama M."/>
            <person name="Kohara Y."/>
            <person name="Fujiyama A."/>
            <person name="Arakawa K."/>
            <person name="Katayama T."/>
            <person name="Toyoda A."/>
            <person name="Kunieda T."/>
        </authorList>
    </citation>
    <scope>NUCLEOTIDE SEQUENCE [LARGE SCALE GENOMIC DNA]</scope>
    <source>
        <strain evidence="3 4">YOKOZUNA-1</strain>
    </source>
</reference>
<dbReference type="Proteomes" id="UP000186922">
    <property type="component" value="Unassembled WGS sequence"/>
</dbReference>
<name>A0A1D1V7V4_RAMVA</name>
<feature type="compositionally biased region" description="Low complexity" evidence="1">
    <location>
        <begin position="43"/>
        <end position="54"/>
    </location>
</feature>
<feature type="compositionally biased region" description="Polar residues" evidence="1">
    <location>
        <begin position="57"/>
        <end position="70"/>
    </location>
</feature>
<keyword evidence="2" id="KW-0472">Membrane</keyword>
<dbReference type="InterPro" id="IPR038050">
    <property type="entry name" value="Neuro_actylchol_rec"/>
</dbReference>
<evidence type="ECO:0000313" key="3">
    <source>
        <dbReference type="EMBL" id="GAU97756.1"/>
    </source>
</evidence>
<evidence type="ECO:0000256" key="1">
    <source>
        <dbReference type="SAM" id="MobiDB-lite"/>
    </source>
</evidence>
<dbReference type="OrthoDB" id="5975154at2759"/>
<keyword evidence="2" id="KW-0812">Transmembrane</keyword>
<feature type="non-terminal residue" evidence="3">
    <location>
        <position position="1"/>
    </location>
</feature>
<accession>A0A1D1V7V4</accession>
<dbReference type="EMBL" id="BDGG01000004">
    <property type="protein sequence ID" value="GAU97756.1"/>
    <property type="molecule type" value="Genomic_DNA"/>
</dbReference>
<feature type="region of interest" description="Disordered" evidence="1">
    <location>
        <begin position="43"/>
        <end position="73"/>
    </location>
</feature>
<keyword evidence="4" id="KW-1185">Reference proteome</keyword>
<gene>
    <name evidence="3" type="primary">RvY_08996-1</name>
    <name evidence="3" type="synonym">RvY_08996.1</name>
    <name evidence="3" type="ORF">RvY_08996</name>
</gene>